<name>A0AAN9VNE8_9ORTH</name>
<keyword evidence="2" id="KW-1185">Reference proteome</keyword>
<dbReference type="PANTHER" id="PTHR13318">
    <property type="entry name" value="PARTNER OF PAIRED, ISOFORM B-RELATED"/>
    <property type="match status" value="1"/>
</dbReference>
<comment type="caution">
    <text evidence="1">The sequence shown here is derived from an EMBL/GenBank/DDBJ whole genome shotgun (WGS) entry which is preliminary data.</text>
</comment>
<dbReference type="EMBL" id="JAZDUA010000371">
    <property type="protein sequence ID" value="KAK7793602.1"/>
    <property type="molecule type" value="Genomic_DNA"/>
</dbReference>
<dbReference type="Proteomes" id="UP001378592">
    <property type="component" value="Unassembled WGS sequence"/>
</dbReference>
<evidence type="ECO:0000313" key="2">
    <source>
        <dbReference type="Proteomes" id="UP001378592"/>
    </source>
</evidence>
<dbReference type="GO" id="GO:0031146">
    <property type="term" value="P:SCF-dependent proteasomal ubiquitin-dependent protein catabolic process"/>
    <property type="evidence" value="ECO:0007669"/>
    <property type="project" value="TreeGrafter"/>
</dbReference>
<dbReference type="InterPro" id="IPR006553">
    <property type="entry name" value="Leu-rich_rpt_Cys-con_subtyp"/>
</dbReference>
<sequence length="513" mass="57749">MPMRHQPPSLRKATMLVIANHFESICYGVHSTEDHYEMLATDAYLDVEGPFAHMPSTVLEGLLDAVCELRVLHKKHLHILLQPQLDSLNLSFGMGDTLYGLKVVTQRCKNLKRLDISYLRHINPNILLGLVPRFSSLVSLNLRMTLTVDQMLASIGRNCPQLLDLNLTATPITDRGLVLLCVGEDGQRQAQSLVRLVVAETFVTAAGATIVLQSLARLREFDFDQIFEVLERLESWDAAMEKKLLHGVSVRLSEEAAPAPSYLPLTTLISTAEQVRLSGLDAATRLCPDATSVTLANAWLASEDLYKFMLFERLSSLSLTNSEGLTLDFHDGVLPVLATCGPRLLNLILANFTSVDIAGIGRSCKKLRNIAMSNIAQYESFGPICNEWFTELQALELWSDPQADLNPNMFRQLLLFCPNMQNLLFKGCEVLTDKLFTEITEVNPMKKLSHLTLDHCHAITGDFLHHLLNSENELTVIRLWSCLNITKYTNSELSRRICDENMDVYLEWFQYEE</sequence>
<evidence type="ECO:0000313" key="1">
    <source>
        <dbReference type="EMBL" id="KAK7793602.1"/>
    </source>
</evidence>
<dbReference type="PANTHER" id="PTHR13318:SF95">
    <property type="entry name" value="F-BOX PROTEIN YLR352W"/>
    <property type="match status" value="1"/>
</dbReference>
<dbReference type="Gene3D" id="3.80.10.10">
    <property type="entry name" value="Ribonuclease Inhibitor"/>
    <property type="match status" value="2"/>
</dbReference>
<proteinExistence type="predicted"/>
<gene>
    <name evidence="1" type="ORF">R5R35_011115</name>
</gene>
<dbReference type="GO" id="GO:0019005">
    <property type="term" value="C:SCF ubiquitin ligase complex"/>
    <property type="evidence" value="ECO:0007669"/>
    <property type="project" value="TreeGrafter"/>
</dbReference>
<dbReference type="InterPro" id="IPR032675">
    <property type="entry name" value="LRR_dom_sf"/>
</dbReference>
<protein>
    <submittedName>
        <fullName evidence="1">Uncharacterized protein</fullName>
    </submittedName>
</protein>
<dbReference type="SUPFAM" id="SSF52047">
    <property type="entry name" value="RNI-like"/>
    <property type="match status" value="1"/>
</dbReference>
<accession>A0AAN9VNE8</accession>
<dbReference type="SMART" id="SM00367">
    <property type="entry name" value="LRR_CC"/>
    <property type="match status" value="4"/>
</dbReference>
<reference evidence="1 2" key="1">
    <citation type="submission" date="2024-03" db="EMBL/GenBank/DDBJ databases">
        <title>The genome assembly and annotation of the cricket Gryllus longicercus Weissman &amp; Gray.</title>
        <authorList>
            <person name="Szrajer S."/>
            <person name="Gray D."/>
            <person name="Ylla G."/>
        </authorList>
    </citation>
    <scope>NUCLEOTIDE SEQUENCE [LARGE SCALE GENOMIC DNA]</scope>
    <source>
        <strain evidence="1">DAG 2021-001</strain>
        <tissue evidence="1">Whole body minus gut</tissue>
    </source>
</reference>
<dbReference type="AlphaFoldDB" id="A0AAN9VNE8"/>
<organism evidence="1 2">
    <name type="scientific">Gryllus longicercus</name>
    <dbReference type="NCBI Taxonomy" id="2509291"/>
    <lineage>
        <taxon>Eukaryota</taxon>
        <taxon>Metazoa</taxon>
        <taxon>Ecdysozoa</taxon>
        <taxon>Arthropoda</taxon>
        <taxon>Hexapoda</taxon>
        <taxon>Insecta</taxon>
        <taxon>Pterygota</taxon>
        <taxon>Neoptera</taxon>
        <taxon>Polyneoptera</taxon>
        <taxon>Orthoptera</taxon>
        <taxon>Ensifera</taxon>
        <taxon>Gryllidea</taxon>
        <taxon>Grylloidea</taxon>
        <taxon>Gryllidae</taxon>
        <taxon>Gryllinae</taxon>
        <taxon>Gryllus</taxon>
    </lineage>
</organism>